<keyword evidence="1" id="KW-1133">Transmembrane helix</keyword>
<evidence type="ECO:0000313" key="3">
    <source>
        <dbReference type="Proteomes" id="UP000789595"/>
    </source>
</evidence>
<keyword evidence="1" id="KW-0812">Transmembrane</keyword>
<keyword evidence="3" id="KW-1185">Reference proteome</keyword>
<feature type="transmembrane region" description="Helical" evidence="1">
    <location>
        <begin position="25"/>
        <end position="53"/>
    </location>
</feature>
<sequence>MSAISAVPDDQTYLKPKKTSSNLKLLVAGAAVVAFILGAVVATATSAGVAAVAQPAASLASSVAYDLVDDDSAASLSSKNDLPAPGWDTCDWVRSNGNAKGQHRVGYASSPWQCIAMVREFYPDATIATIEDSGTGGCYAQFGSDEPTYKSDSIFKTCVLASMPPGSDLDTHGCKGSAGFSWCDRTQSCVRDWETPCSSAPVKDVLINGVPCRGENVVQSTFKEETCEKGEDAEGEVCSNDVAPGAEMWLDHFEYTCNYEVGKESDTHCARCRVPLKEPDTPVDMMHQGQPVSCLLKNVVVVEDREMEHRPSDGDIGPEFGKHGKHLCKGPSKDGNVCANAGTDREAYCTYALGPALYPEEFPVDLHFCAYCADDN</sequence>
<dbReference type="Proteomes" id="UP000789595">
    <property type="component" value="Unassembled WGS sequence"/>
</dbReference>
<accession>A0A8J2WSM5</accession>
<dbReference type="OrthoDB" id="204005at2759"/>
<proteinExistence type="predicted"/>
<dbReference type="EMBL" id="CAKKNE010000001">
    <property type="protein sequence ID" value="CAH0365664.1"/>
    <property type="molecule type" value="Genomic_DNA"/>
</dbReference>
<protein>
    <submittedName>
        <fullName evidence="2">Uncharacterized protein</fullName>
    </submittedName>
</protein>
<comment type="caution">
    <text evidence="2">The sequence shown here is derived from an EMBL/GenBank/DDBJ whole genome shotgun (WGS) entry which is preliminary data.</text>
</comment>
<evidence type="ECO:0000256" key="1">
    <source>
        <dbReference type="SAM" id="Phobius"/>
    </source>
</evidence>
<evidence type="ECO:0000313" key="2">
    <source>
        <dbReference type="EMBL" id="CAH0365664.1"/>
    </source>
</evidence>
<organism evidence="2 3">
    <name type="scientific">Pelagomonas calceolata</name>
    <dbReference type="NCBI Taxonomy" id="35677"/>
    <lineage>
        <taxon>Eukaryota</taxon>
        <taxon>Sar</taxon>
        <taxon>Stramenopiles</taxon>
        <taxon>Ochrophyta</taxon>
        <taxon>Pelagophyceae</taxon>
        <taxon>Pelagomonadales</taxon>
        <taxon>Pelagomonadaceae</taxon>
        <taxon>Pelagomonas</taxon>
    </lineage>
</organism>
<reference evidence="2" key="1">
    <citation type="submission" date="2021-11" db="EMBL/GenBank/DDBJ databases">
        <authorList>
            <consortium name="Genoscope - CEA"/>
            <person name="William W."/>
        </authorList>
    </citation>
    <scope>NUCLEOTIDE SEQUENCE</scope>
</reference>
<dbReference type="AlphaFoldDB" id="A0A8J2WSM5"/>
<keyword evidence="1" id="KW-0472">Membrane</keyword>
<gene>
    <name evidence="2" type="ORF">PECAL_1P21140</name>
</gene>
<name>A0A8J2WSM5_9STRA</name>